<comment type="caution">
    <text evidence="2">The sequence shown here is derived from an EMBL/GenBank/DDBJ whole genome shotgun (WGS) entry which is preliminary data.</text>
</comment>
<sequence>MNGTPSYVLGVDGGNTKTDYYLYDLDGRRLGSLRTGTCSHEQFKDGYAGAKRALAEQAGELLGRHGLEPGDLAAAAFGLAGADIPSQKRELDRVIRELGYGRFEMDNDSFLGIKAGSPSGAGVCSINGTGACTGGIDPSGRRLQVGGVGSELSGDESGGAYLARRAVRLAYDELYRVGAPTALTAPALRLLGAVGPEELLERALEAMLSRSLPATELATLLLEAAAAGDGPALAAVRHSARQMAMSTAGCVRGLDFESGPVDVVLAGSVWVKAAPPILRELYMETARELLPQTELRFRLLEEPPAAGAVLWALELAHGRPASEALRARVLAGMRT</sequence>
<evidence type="ECO:0000313" key="3">
    <source>
        <dbReference type="Proteomes" id="UP000234789"/>
    </source>
</evidence>
<dbReference type="RefSeq" id="WP_028600678.1">
    <property type="nucleotide sequence ID" value="NZ_BIMM01000014.1"/>
</dbReference>
<dbReference type="Gene3D" id="3.30.420.40">
    <property type="match status" value="2"/>
</dbReference>
<dbReference type="EC" id="2.7.1.59" evidence="2"/>
<keyword evidence="2" id="KW-0418">Kinase</keyword>
<accession>A0A2N5N026</accession>
<dbReference type="PANTHER" id="PTHR43190">
    <property type="entry name" value="N-ACETYL-D-GLUCOSAMINE KINASE"/>
    <property type="match status" value="1"/>
</dbReference>
<dbReference type="Proteomes" id="UP000234789">
    <property type="component" value="Unassembled WGS sequence"/>
</dbReference>
<evidence type="ECO:0000259" key="1">
    <source>
        <dbReference type="Pfam" id="PF01869"/>
    </source>
</evidence>
<dbReference type="AlphaFoldDB" id="A0A2N5N026"/>
<gene>
    <name evidence="2" type="ORF">B8V81_2116</name>
</gene>
<keyword evidence="3" id="KW-1185">Reference proteome</keyword>
<dbReference type="EMBL" id="NFEZ01000004">
    <property type="protein sequence ID" value="PLT43685.1"/>
    <property type="molecule type" value="Genomic_DNA"/>
</dbReference>
<dbReference type="OrthoDB" id="9772633at2"/>
<dbReference type="InterPro" id="IPR002731">
    <property type="entry name" value="ATPase_BadF"/>
</dbReference>
<organism evidence="2 3">
    <name type="scientific">Paenibacillus pasadenensis</name>
    <dbReference type="NCBI Taxonomy" id="217090"/>
    <lineage>
        <taxon>Bacteria</taxon>
        <taxon>Bacillati</taxon>
        <taxon>Bacillota</taxon>
        <taxon>Bacilli</taxon>
        <taxon>Bacillales</taxon>
        <taxon>Paenibacillaceae</taxon>
        <taxon>Paenibacillus</taxon>
    </lineage>
</organism>
<name>A0A2N5N026_9BACL</name>
<dbReference type="Pfam" id="PF01869">
    <property type="entry name" value="BcrAD_BadFG"/>
    <property type="match status" value="1"/>
</dbReference>
<dbReference type="PANTHER" id="PTHR43190:SF3">
    <property type="entry name" value="N-ACETYL-D-GLUCOSAMINE KINASE"/>
    <property type="match status" value="1"/>
</dbReference>
<dbReference type="GO" id="GO:0045127">
    <property type="term" value="F:N-acetylglucosamine kinase activity"/>
    <property type="evidence" value="ECO:0007669"/>
    <property type="project" value="UniProtKB-EC"/>
</dbReference>
<dbReference type="SUPFAM" id="SSF53067">
    <property type="entry name" value="Actin-like ATPase domain"/>
    <property type="match status" value="2"/>
</dbReference>
<feature type="domain" description="ATPase BadF/BadG/BcrA/BcrD type" evidence="1">
    <location>
        <begin position="9"/>
        <end position="272"/>
    </location>
</feature>
<proteinExistence type="predicted"/>
<dbReference type="InterPro" id="IPR043129">
    <property type="entry name" value="ATPase_NBD"/>
</dbReference>
<keyword evidence="2" id="KW-0808">Transferase</keyword>
<dbReference type="InterPro" id="IPR052519">
    <property type="entry name" value="Euk-type_GlcNAc_Kinase"/>
</dbReference>
<evidence type="ECO:0000313" key="2">
    <source>
        <dbReference type="EMBL" id="PLT43685.1"/>
    </source>
</evidence>
<reference evidence="2 3" key="1">
    <citation type="submission" date="2017-05" db="EMBL/GenBank/DDBJ databases">
        <title>Functional genome analysis of Paenibacillus pasadenensis strain R16: insights on endophytic life style and antifungal activity.</title>
        <authorList>
            <person name="Passera A."/>
            <person name="Marcolungo L."/>
            <person name="Casati P."/>
            <person name="Brasca M."/>
            <person name="Quaglino F."/>
            <person name="Delledonne M."/>
        </authorList>
    </citation>
    <scope>NUCLEOTIDE SEQUENCE [LARGE SCALE GENOMIC DNA]</scope>
    <source>
        <strain evidence="2 3">R16</strain>
    </source>
</reference>
<protein>
    <submittedName>
        <fullName evidence="2">N-acetylglucosamine kinase of eukaryotic type</fullName>
        <ecNumber evidence="2">2.7.1.59</ecNumber>
    </submittedName>
</protein>